<name>A0A1L8HCI2_XENLA</name>
<accession>A0A1L8HCI2</accession>
<dbReference type="GO" id="GO:0005886">
    <property type="term" value="C:plasma membrane"/>
    <property type="evidence" value="ECO:0000318"/>
    <property type="project" value="GO_Central"/>
</dbReference>
<keyword evidence="4" id="KW-0675">Receptor</keyword>
<keyword evidence="2" id="KW-0812">Transmembrane</keyword>
<gene>
    <name evidence="5" type="primary">ifngr2.2.L</name>
    <name evidence="4" type="synonym">LOC108707874</name>
</gene>
<organism evidence="3 4">
    <name type="scientific">Xenopus laevis</name>
    <name type="common">African clawed frog</name>
    <dbReference type="NCBI Taxonomy" id="8355"/>
    <lineage>
        <taxon>Eukaryota</taxon>
        <taxon>Metazoa</taxon>
        <taxon>Chordata</taxon>
        <taxon>Craniata</taxon>
        <taxon>Vertebrata</taxon>
        <taxon>Euteleostomi</taxon>
        <taxon>Amphibia</taxon>
        <taxon>Batrachia</taxon>
        <taxon>Anura</taxon>
        <taxon>Pipoidea</taxon>
        <taxon>Pipidae</taxon>
        <taxon>Xenopodinae</taxon>
        <taxon>Xenopus</taxon>
        <taxon>Xenopus</taxon>
    </lineage>
</organism>
<evidence type="ECO:0000256" key="2">
    <source>
        <dbReference type="SAM" id="Phobius"/>
    </source>
</evidence>
<dbReference type="OMA" id="WATVPWF"/>
<proteinExistence type="predicted"/>
<protein>
    <submittedName>
        <fullName evidence="4">Interferon gamma receptor 2</fullName>
    </submittedName>
</protein>
<dbReference type="CTD" id="108707874"/>
<keyword evidence="2" id="KW-0472">Membrane</keyword>
<dbReference type="STRING" id="8355.A0A1L8HCI2"/>
<dbReference type="PROSITE" id="PS50853">
    <property type="entry name" value="FN3"/>
    <property type="match status" value="1"/>
</dbReference>
<keyword evidence="3" id="KW-1185">Reference proteome</keyword>
<keyword evidence="2" id="KW-1133">Transmembrane helix</keyword>
<evidence type="ECO:0000313" key="4">
    <source>
        <dbReference type="RefSeq" id="XP_018101418.1"/>
    </source>
</evidence>
<dbReference type="InterPro" id="IPR015373">
    <property type="entry name" value="Interferon/interleukin_rcp_dom"/>
</dbReference>
<dbReference type="KEGG" id="xla:108707874"/>
<reference evidence="4" key="1">
    <citation type="submission" date="2025-08" db="UniProtKB">
        <authorList>
            <consortium name="RefSeq"/>
        </authorList>
    </citation>
    <scope>IDENTIFICATION</scope>
    <source>
        <strain evidence="4">J_2021</strain>
        <tissue evidence="4">Erythrocytes</tissue>
    </source>
</reference>
<sequence length="399" mass="44280">MNKAPDPAASGKSLRDGKCRTRSSEARGAGLSAGSFGCDGAKITQRPRSGHEAAGVGTGTGGNRERKPKCHGGRSELNMATACFSQALLLIFFLLLLSADVISVLPAPANVRIRSFNLQQILQWDPVKVEDVTYRVETKRYHEVDNDYTVRCENTTQTECDFTDLVPFTWRIVLRVRAAAGNLRSRWIETPDFQASINTTLGPVKSLKLSPSKTGDAISVHFEPPISTEILPYDSIIHFTLYYWKNGSGEEKELSSTDTHMLLKDLDPLAVYCVEVTASVWHLVGEPSEIVCEKPSAAPALTATGYIWLVVGLVCACCVISVCALTIYKHHKMIKTLLPPPPLTIPYHVQRFLEDPCFQHFQDDYCEMQPIEEQHDDISVVERESGFDRKDSCTEECVI</sequence>
<dbReference type="Pfam" id="PF09294">
    <property type="entry name" value="Interfer-bind"/>
    <property type="match status" value="1"/>
</dbReference>
<dbReference type="InterPro" id="IPR050650">
    <property type="entry name" value="Type-II_Cytokine-TF_Rcpt"/>
</dbReference>
<dbReference type="InterPro" id="IPR003961">
    <property type="entry name" value="FN3_dom"/>
</dbReference>
<dbReference type="Proteomes" id="UP000186698">
    <property type="component" value="Chromosome 2L"/>
</dbReference>
<dbReference type="Pfam" id="PF01108">
    <property type="entry name" value="Tissue_fac"/>
    <property type="match status" value="1"/>
</dbReference>
<dbReference type="Gene3D" id="2.60.40.10">
    <property type="entry name" value="Immunoglobulins"/>
    <property type="match status" value="1"/>
</dbReference>
<dbReference type="SMART" id="SM00060">
    <property type="entry name" value="FN3"/>
    <property type="match status" value="2"/>
</dbReference>
<dbReference type="Xenbase" id="XB-GENE-17341793">
    <property type="gene designation" value="ifngr2.2.L"/>
</dbReference>
<dbReference type="RefSeq" id="XP_018101418.1">
    <property type="nucleotide sequence ID" value="XM_018245929.2"/>
</dbReference>
<dbReference type="PaxDb" id="8355-A0A1L8HCI2"/>
<dbReference type="Bgee" id="108707874">
    <property type="expression patterns" value="Expressed in internal ear and 19 other cell types or tissues"/>
</dbReference>
<feature type="compositionally biased region" description="Basic and acidic residues" evidence="1">
    <location>
        <begin position="13"/>
        <end position="25"/>
    </location>
</feature>
<dbReference type="PANTHER" id="PTHR20859">
    <property type="entry name" value="INTERFERON/INTERLEUKIN RECEPTOR"/>
    <property type="match status" value="1"/>
</dbReference>
<dbReference type="OrthoDB" id="9932619at2759"/>
<evidence type="ECO:0000256" key="1">
    <source>
        <dbReference type="SAM" id="MobiDB-lite"/>
    </source>
</evidence>
<feature type="transmembrane region" description="Helical" evidence="2">
    <location>
        <begin position="306"/>
        <end position="328"/>
    </location>
</feature>
<dbReference type="SUPFAM" id="SSF49265">
    <property type="entry name" value="Fibronectin type III"/>
    <property type="match status" value="2"/>
</dbReference>
<evidence type="ECO:0000313" key="3">
    <source>
        <dbReference type="Proteomes" id="UP000186698"/>
    </source>
</evidence>
<dbReference type="CDD" id="cd00063">
    <property type="entry name" value="FN3"/>
    <property type="match status" value="2"/>
</dbReference>
<dbReference type="GO" id="GO:0019221">
    <property type="term" value="P:cytokine-mediated signaling pathway"/>
    <property type="evidence" value="ECO:0000318"/>
    <property type="project" value="GO_Central"/>
</dbReference>
<dbReference type="InterPro" id="IPR013783">
    <property type="entry name" value="Ig-like_fold"/>
</dbReference>
<dbReference type="PANTHER" id="PTHR20859:SF92">
    <property type="entry name" value="INTERFERON GAMMA RECEPTOR 2 (INTERFERON GAMMA TRANSDUCER 1), GENE 2"/>
    <property type="match status" value="1"/>
</dbReference>
<dbReference type="InterPro" id="IPR036116">
    <property type="entry name" value="FN3_sf"/>
</dbReference>
<dbReference type="AlphaFoldDB" id="A0A1L8HCI2"/>
<feature type="region of interest" description="Disordered" evidence="1">
    <location>
        <begin position="1"/>
        <end position="71"/>
    </location>
</feature>
<dbReference type="GeneID" id="108707874"/>
<evidence type="ECO:0000313" key="5">
    <source>
        <dbReference type="Xenbase" id="XB-GENE-17341793"/>
    </source>
</evidence>
<dbReference type="GO" id="GO:0004896">
    <property type="term" value="F:cytokine receptor activity"/>
    <property type="evidence" value="ECO:0000318"/>
    <property type="project" value="GO_Central"/>
</dbReference>